<evidence type="ECO:0000313" key="4">
    <source>
        <dbReference type="EMBL" id="GFR70672.1"/>
    </source>
</evidence>
<dbReference type="SUPFAM" id="SSF54928">
    <property type="entry name" value="RNA-binding domain, RBD"/>
    <property type="match status" value="1"/>
</dbReference>
<name>A0AAV4FBA4_9GAST</name>
<dbReference type="Proteomes" id="UP000762676">
    <property type="component" value="Unassembled WGS sequence"/>
</dbReference>
<dbReference type="PROSITE" id="PS50102">
    <property type="entry name" value="RRM"/>
    <property type="match status" value="1"/>
</dbReference>
<dbReference type="CDD" id="cd00590">
    <property type="entry name" value="RRM_SF"/>
    <property type="match status" value="1"/>
</dbReference>
<evidence type="ECO:0000256" key="1">
    <source>
        <dbReference type="PROSITE-ProRule" id="PRU00176"/>
    </source>
</evidence>
<feature type="compositionally biased region" description="Polar residues" evidence="2">
    <location>
        <begin position="505"/>
        <end position="514"/>
    </location>
</feature>
<sequence length="1386" mass="155072">MECQSYDGYRDPRIILSNERKKFPNEAMVEATRPDQGLGHISPPKVGNIDATSGVNFGETINACNGDARDIYDGFVEKEITGFPVTNERDQVDNHAPLDYEARNGVVSPKQKAWFSFKSLKHSNEGPNVSIPCVHKEYNIDEAALLNSPGVLEEKKPTLGRRSWRRDTQTSRHLVEAAADKLSLELDHIDTLPLYWVRRGERIPSPPSPPPPTSEARKSPQKTSWETEQEEQVPSLMACLLNSTVNDKFFRYELGHTSPCEHPNELFQYDRKCRPLLRQDIKRNDEPKVSSTVVEASNKIQTESIGNKFSLSPPKLGCPYSTATSPKKLTMYAKGLNNGDDLFIRHMESPQLLTAAMEVTSPGSLNISGPCHLHQTESTKSKEDNKLDVGCVSQILERISNMERLLEQEVSAEKGLLAQCLVEIQKLLSFCVEDNVRTDDFSGKEKQHTDCVRREGGNLIQNGNKMLGLSNTGMLSGYKAPVFNDGEQYKPINDETKREFRTENEVNQQPNDSSYKLRGYHQQEQTSARKRGVKKTCDKPSKRSAGSRVKTNRTCLEEFPARTENQAAATSQETKQTPGSKADHQDHDYDSKCGTLLKDVTTTSCSSTNALEKTSSCCEVKQPETSLPQGRSDPPGHRLRKNLDKTCSTEEGEVKEETTKSSVSEDDRPLRKKSPKKPVPPKHRSRSQSSPTMEEQLKKSFDQAQRAMLQVMIEKLNAHLRKVSALASFESSASSIVQRGDLRKQDGELVINLGQPPASTGLKHVPNLHDGTTNFEDIRPLSQKNIITQTYEPIRSGNALKQEKLINNFSTQKSSLQQEGVGQSNFTPEETNTTASPDQNRIGHTLLYKDQSASKQGMQPTFVPQNTQHRQCSPQKFLRQGCNLLDVSNDSLSSPYQEPLAPLQFRTRTAPTNEQNVSRCPNELPQHQGQFDSKYVDFEDHNMLESHLGCPPFFFQTCSNTERGVTEEDHLRSQPQTPHYSNVLYSPSCEVKGHVMAEDLTRGTSDQHGFLYVNFVPDGNGGGDIIPPPGYTQLSQTYPNQLAPEYLEQGENPARSIVGHFVGSAKPEDQYLQFAQWSQQERHDYSQQQQQREILSNQNQFDQSLCTEIPIGSRNQPWTHNQESHDLQYCCRQDQIKFQINKINIPHQASIPGMCQSKKTYSSSKVNLPNSCPTVAFAPVSCNPTWPDMQIPTNAPPACVPPLMADWSARQGSSTCPLLPSPGSNPRQGSRKGSQMRYLSKQPDPCAQPPTDHLISTHHDQAPPKDAKRNCVEREVATEKLTGTRRALSQGSSVRSNAANRTVCLTNLPTHLAEMDLFKVLNEHGFVTKIYFIKHRTSGQFQGTAYVKFREFQEAESAVKALHNLELKGQKVTAALMSKRSSKTSS</sequence>
<dbReference type="InterPro" id="IPR000504">
    <property type="entry name" value="RRM_dom"/>
</dbReference>
<feature type="compositionally biased region" description="Polar residues" evidence="2">
    <location>
        <begin position="563"/>
        <end position="579"/>
    </location>
</feature>
<feature type="region of interest" description="Disordered" evidence="2">
    <location>
        <begin position="813"/>
        <end position="841"/>
    </location>
</feature>
<feature type="compositionally biased region" description="Polar residues" evidence="2">
    <location>
        <begin position="616"/>
        <end position="629"/>
    </location>
</feature>
<feature type="compositionally biased region" description="Polar residues" evidence="2">
    <location>
        <begin position="813"/>
        <end position="839"/>
    </location>
</feature>
<feature type="region of interest" description="Disordered" evidence="2">
    <location>
        <begin position="498"/>
        <end position="588"/>
    </location>
</feature>
<evidence type="ECO:0000256" key="2">
    <source>
        <dbReference type="SAM" id="MobiDB-lite"/>
    </source>
</evidence>
<comment type="caution">
    <text evidence="4">The sequence shown here is derived from an EMBL/GenBank/DDBJ whole genome shotgun (WGS) entry which is preliminary data.</text>
</comment>
<dbReference type="Pfam" id="PF00076">
    <property type="entry name" value="RRM_1"/>
    <property type="match status" value="1"/>
</dbReference>
<feature type="compositionally biased region" description="Pro residues" evidence="2">
    <location>
        <begin position="204"/>
        <end position="213"/>
    </location>
</feature>
<reference evidence="4 5" key="1">
    <citation type="journal article" date="2021" name="Elife">
        <title>Chloroplast acquisition without the gene transfer in kleptoplastic sea slugs, Plakobranchus ocellatus.</title>
        <authorList>
            <person name="Maeda T."/>
            <person name="Takahashi S."/>
            <person name="Yoshida T."/>
            <person name="Shimamura S."/>
            <person name="Takaki Y."/>
            <person name="Nagai Y."/>
            <person name="Toyoda A."/>
            <person name="Suzuki Y."/>
            <person name="Arimoto A."/>
            <person name="Ishii H."/>
            <person name="Satoh N."/>
            <person name="Nishiyama T."/>
            <person name="Hasebe M."/>
            <person name="Maruyama T."/>
            <person name="Minagawa J."/>
            <person name="Obokata J."/>
            <person name="Shigenobu S."/>
        </authorList>
    </citation>
    <scope>NUCLEOTIDE SEQUENCE [LARGE SCALE GENOMIC DNA]</scope>
</reference>
<feature type="compositionally biased region" description="Basic residues" evidence="2">
    <location>
        <begin position="670"/>
        <end position="686"/>
    </location>
</feature>
<dbReference type="SMART" id="SM00360">
    <property type="entry name" value="RRM"/>
    <property type="match status" value="1"/>
</dbReference>
<dbReference type="GO" id="GO:0003723">
    <property type="term" value="F:RNA binding"/>
    <property type="evidence" value="ECO:0007669"/>
    <property type="project" value="UniProtKB-UniRule"/>
</dbReference>
<evidence type="ECO:0000259" key="3">
    <source>
        <dbReference type="PROSITE" id="PS50102"/>
    </source>
</evidence>
<accession>A0AAV4FBA4</accession>
<feature type="compositionally biased region" description="Polar residues" evidence="2">
    <location>
        <begin position="1211"/>
        <end position="1233"/>
    </location>
</feature>
<feature type="compositionally biased region" description="Basic and acidic residues" evidence="2">
    <location>
        <begin position="655"/>
        <end position="669"/>
    </location>
</feature>
<evidence type="ECO:0000313" key="5">
    <source>
        <dbReference type="Proteomes" id="UP000762676"/>
    </source>
</evidence>
<keyword evidence="1" id="KW-0694">RNA-binding</keyword>
<feature type="region of interest" description="Disordered" evidence="2">
    <location>
        <begin position="1211"/>
        <end position="1271"/>
    </location>
</feature>
<dbReference type="InterPro" id="IPR012677">
    <property type="entry name" value="Nucleotide-bd_a/b_plait_sf"/>
</dbReference>
<gene>
    <name evidence="4" type="ORF">ElyMa_002078500</name>
</gene>
<dbReference type="EMBL" id="BMAT01004227">
    <property type="protein sequence ID" value="GFR70672.1"/>
    <property type="molecule type" value="Genomic_DNA"/>
</dbReference>
<dbReference type="Gene3D" id="3.30.70.330">
    <property type="match status" value="1"/>
</dbReference>
<keyword evidence="5" id="KW-1185">Reference proteome</keyword>
<organism evidence="4 5">
    <name type="scientific">Elysia marginata</name>
    <dbReference type="NCBI Taxonomy" id="1093978"/>
    <lineage>
        <taxon>Eukaryota</taxon>
        <taxon>Metazoa</taxon>
        <taxon>Spiralia</taxon>
        <taxon>Lophotrochozoa</taxon>
        <taxon>Mollusca</taxon>
        <taxon>Gastropoda</taxon>
        <taxon>Heterobranchia</taxon>
        <taxon>Euthyneura</taxon>
        <taxon>Panpulmonata</taxon>
        <taxon>Sacoglossa</taxon>
        <taxon>Placobranchoidea</taxon>
        <taxon>Plakobranchidae</taxon>
        <taxon>Elysia</taxon>
    </lineage>
</organism>
<feature type="region of interest" description="Disordered" evidence="2">
    <location>
        <begin position="200"/>
        <end position="230"/>
    </location>
</feature>
<dbReference type="InterPro" id="IPR035979">
    <property type="entry name" value="RBD_domain_sf"/>
</dbReference>
<feature type="region of interest" description="Disordered" evidence="2">
    <location>
        <begin position="616"/>
        <end position="699"/>
    </location>
</feature>
<feature type="domain" description="RRM" evidence="3">
    <location>
        <begin position="1301"/>
        <end position="1379"/>
    </location>
</feature>
<proteinExistence type="predicted"/>
<protein>
    <submittedName>
        <fullName evidence="4">Zinc finger CCHC-type and RNA-binding motif-containing protein 1</fullName>
    </submittedName>
</protein>
<feature type="compositionally biased region" description="Basic and acidic residues" evidence="2">
    <location>
        <begin position="1255"/>
        <end position="1271"/>
    </location>
</feature>